<keyword evidence="13" id="KW-1185">Reference proteome</keyword>
<evidence type="ECO:0000313" key="12">
    <source>
        <dbReference type="EMBL" id="MCL6272071.1"/>
    </source>
</evidence>
<dbReference type="InterPro" id="IPR005475">
    <property type="entry name" value="Transketolase-like_Pyr-bd"/>
</dbReference>
<keyword evidence="4 10" id="KW-0808">Transferase</keyword>
<keyword evidence="5 10" id="KW-0479">Metal-binding</keyword>
<comment type="similarity">
    <text evidence="2 10">Belongs to the transketolase family. DXPS subfamily.</text>
</comment>
<evidence type="ECO:0000256" key="3">
    <source>
        <dbReference type="ARBA" id="ARBA00011738"/>
    </source>
</evidence>
<sequence>MSDTGNNILDLLSGPADLRRLKREQLPQLADELRGFLIESVYQTGGHLGAGLGVVELTIALHYVFNTPEDRLIWDVGHQCYPHKILTGRKGQMATLRHTGGMCGFPLREESEYDAFGTGHSSTSISAALGMAMAASAKGENRQAIAVIGDGAMTAGQAFEALNHAACVQANLLVILNDNDMSISPSVGMLAKYLRGLQSDVDEMDSDSVVHLDGSLGERGMSITGPVPGHHLPTLVDTLQKLKEKLGPKLLHVVTRKGRGLSEAEADPVRYHAVSKVSSSTPKDKRPTWANRFGQWLCAAAESDDRLFGITPAMREGSDLIQFSERFPSRYCDVAIAEQHAVTFAGGLACEGMKPVLAIYSTFLQRGYDQLIHDIALQNLDVLFAIDRAGLVGDDGPTHHGIFDIAALRAVPNMVLMAPSDEVELRQILSFGYDYSGPAAVRYPRGEASLPVVSGLDFLVELGKARVLRQGDNIALLAFGPLVSEAIKIAEQLSATVIDMRFIKPYDQTLVAELAASHSLLVTLEEGAAKGGIGEEVANFVHSLEESNAQVLTMGVPDRFIPHGSRSDQLNQCHLTAEGILEAITSRLEG</sequence>
<evidence type="ECO:0000256" key="1">
    <source>
        <dbReference type="ARBA" id="ARBA00004980"/>
    </source>
</evidence>
<dbReference type="HAMAP" id="MF_00315">
    <property type="entry name" value="DXP_synth"/>
    <property type="match status" value="1"/>
</dbReference>
<dbReference type="InterPro" id="IPR020826">
    <property type="entry name" value="Transketolase_BS"/>
</dbReference>
<evidence type="ECO:0000256" key="7">
    <source>
        <dbReference type="ARBA" id="ARBA00022977"/>
    </source>
</evidence>
<dbReference type="CDD" id="cd02007">
    <property type="entry name" value="TPP_DXS"/>
    <property type="match status" value="1"/>
</dbReference>
<feature type="binding site" evidence="10">
    <location>
        <position position="338"/>
    </location>
    <ligand>
        <name>thiamine diphosphate</name>
        <dbReference type="ChEBI" id="CHEBI:58937"/>
    </ligand>
</feature>
<dbReference type="CDD" id="cd07033">
    <property type="entry name" value="TPP_PYR_DXS_TK_like"/>
    <property type="match status" value="1"/>
</dbReference>
<dbReference type="PROSITE" id="PS00802">
    <property type="entry name" value="TRANSKETOLASE_2"/>
    <property type="match status" value="1"/>
</dbReference>
<dbReference type="SMART" id="SM00861">
    <property type="entry name" value="Transket_pyr"/>
    <property type="match status" value="1"/>
</dbReference>
<dbReference type="EC" id="2.2.1.7" evidence="10"/>
<dbReference type="PANTHER" id="PTHR43322:SF5">
    <property type="entry name" value="1-DEOXY-D-XYLULOSE-5-PHOSPHATE SYNTHASE, CHLOROPLASTIC"/>
    <property type="match status" value="1"/>
</dbReference>
<dbReference type="Gene3D" id="3.40.50.970">
    <property type="match status" value="2"/>
</dbReference>
<dbReference type="PANTHER" id="PTHR43322">
    <property type="entry name" value="1-D-DEOXYXYLULOSE 5-PHOSPHATE SYNTHASE-RELATED"/>
    <property type="match status" value="1"/>
</dbReference>
<dbReference type="GO" id="GO:0008661">
    <property type="term" value="F:1-deoxy-D-xylulose-5-phosphate synthase activity"/>
    <property type="evidence" value="ECO:0007669"/>
    <property type="project" value="UniProtKB-EC"/>
</dbReference>
<feature type="binding site" evidence="10">
    <location>
        <position position="179"/>
    </location>
    <ligand>
        <name>thiamine diphosphate</name>
        <dbReference type="ChEBI" id="CHEBI:58937"/>
    </ligand>
</feature>
<feature type="binding site" evidence="10">
    <location>
        <begin position="151"/>
        <end position="152"/>
    </location>
    <ligand>
        <name>thiamine diphosphate</name>
        <dbReference type="ChEBI" id="CHEBI:58937"/>
    </ligand>
</feature>
<reference evidence="12 13" key="1">
    <citation type="submission" date="2022-05" db="EMBL/GenBank/DDBJ databases">
        <authorList>
            <person name="Park J.-S."/>
        </authorList>
    </citation>
    <scope>NUCLEOTIDE SEQUENCE [LARGE SCALE GENOMIC DNA]</scope>
    <source>
        <strain evidence="12 13">2012CJ34-2</strain>
    </source>
</reference>
<keyword evidence="7 10" id="KW-0784">Thiamine biosynthesis</keyword>
<comment type="subunit">
    <text evidence="3 10">Homodimer.</text>
</comment>
<evidence type="ECO:0000256" key="6">
    <source>
        <dbReference type="ARBA" id="ARBA00022842"/>
    </source>
</evidence>
<evidence type="ECO:0000256" key="8">
    <source>
        <dbReference type="ARBA" id="ARBA00023052"/>
    </source>
</evidence>
<dbReference type="EMBL" id="JAMFLX010000044">
    <property type="protein sequence ID" value="MCL6272071.1"/>
    <property type="molecule type" value="Genomic_DNA"/>
</dbReference>
<comment type="cofactor">
    <cofactor evidence="10">
        <name>Mg(2+)</name>
        <dbReference type="ChEBI" id="CHEBI:18420"/>
    </cofactor>
    <text evidence="10">Binds 1 Mg(2+) ion per subunit.</text>
</comment>
<dbReference type="InterPro" id="IPR005477">
    <property type="entry name" value="Dxylulose-5-P_synthase"/>
</dbReference>
<evidence type="ECO:0000256" key="4">
    <source>
        <dbReference type="ARBA" id="ARBA00022679"/>
    </source>
</evidence>
<comment type="pathway">
    <text evidence="1 10">Metabolic intermediate biosynthesis; 1-deoxy-D-xylulose 5-phosphate biosynthesis; 1-deoxy-D-xylulose 5-phosphate from D-glyceraldehyde 3-phosphate and pyruvate: step 1/1.</text>
</comment>
<dbReference type="InterPro" id="IPR049557">
    <property type="entry name" value="Transketolase_CS"/>
</dbReference>
<dbReference type="SUPFAM" id="SSF52922">
    <property type="entry name" value="TK C-terminal domain-like"/>
    <property type="match status" value="1"/>
</dbReference>
<dbReference type="InterPro" id="IPR009014">
    <property type="entry name" value="Transketo_C/PFOR_II"/>
</dbReference>
<evidence type="ECO:0000259" key="11">
    <source>
        <dbReference type="SMART" id="SM00861"/>
    </source>
</evidence>
<dbReference type="Proteomes" id="UP001203338">
    <property type="component" value="Unassembled WGS sequence"/>
</dbReference>
<dbReference type="RefSeq" id="WP_249701751.1">
    <property type="nucleotide sequence ID" value="NZ_JAMFLX010000044.1"/>
</dbReference>
<keyword evidence="9 10" id="KW-0414">Isoprene biosynthesis</keyword>
<evidence type="ECO:0000256" key="10">
    <source>
        <dbReference type="HAMAP-Rule" id="MF_00315"/>
    </source>
</evidence>
<dbReference type="Gene3D" id="3.40.50.920">
    <property type="match status" value="1"/>
</dbReference>
<accession>A0ABT0PLE7</accession>
<dbReference type="SUPFAM" id="SSF52518">
    <property type="entry name" value="Thiamin diphosphate-binding fold (THDP-binding)"/>
    <property type="match status" value="2"/>
</dbReference>
<feature type="binding site" evidence="10">
    <location>
        <begin position="119"/>
        <end position="121"/>
    </location>
    <ligand>
        <name>thiamine diphosphate</name>
        <dbReference type="ChEBI" id="CHEBI:58937"/>
    </ligand>
</feature>
<evidence type="ECO:0000256" key="5">
    <source>
        <dbReference type="ARBA" id="ARBA00022723"/>
    </source>
</evidence>
<keyword evidence="8 10" id="KW-0786">Thiamine pyrophosphate</keyword>
<evidence type="ECO:0000256" key="2">
    <source>
        <dbReference type="ARBA" id="ARBA00011081"/>
    </source>
</evidence>
<feature type="binding site" evidence="10">
    <location>
        <position position="150"/>
    </location>
    <ligand>
        <name>Mg(2+)</name>
        <dbReference type="ChEBI" id="CHEBI:18420"/>
    </ligand>
</feature>
<feature type="domain" description="Transketolase-like pyrimidine-binding" evidence="11">
    <location>
        <begin position="287"/>
        <end position="451"/>
    </location>
</feature>
<feature type="binding site" evidence="10">
    <location>
        <position position="179"/>
    </location>
    <ligand>
        <name>Mg(2+)</name>
        <dbReference type="ChEBI" id="CHEBI:18420"/>
    </ligand>
</feature>
<proteinExistence type="inferred from homology"/>
<feature type="binding site" evidence="10">
    <location>
        <position position="78"/>
    </location>
    <ligand>
        <name>thiamine diphosphate</name>
        <dbReference type="ChEBI" id="CHEBI:58937"/>
    </ligand>
</feature>
<keyword evidence="6 10" id="KW-0460">Magnesium</keyword>
<comment type="catalytic activity">
    <reaction evidence="10">
        <text>D-glyceraldehyde 3-phosphate + pyruvate + H(+) = 1-deoxy-D-xylulose 5-phosphate + CO2</text>
        <dbReference type="Rhea" id="RHEA:12605"/>
        <dbReference type="ChEBI" id="CHEBI:15361"/>
        <dbReference type="ChEBI" id="CHEBI:15378"/>
        <dbReference type="ChEBI" id="CHEBI:16526"/>
        <dbReference type="ChEBI" id="CHEBI:57792"/>
        <dbReference type="ChEBI" id="CHEBI:59776"/>
        <dbReference type="EC" id="2.2.1.7"/>
    </reaction>
</comment>
<evidence type="ECO:0000256" key="9">
    <source>
        <dbReference type="ARBA" id="ARBA00023229"/>
    </source>
</evidence>
<comment type="caution">
    <text evidence="12">The sequence shown here is derived from an EMBL/GenBank/DDBJ whole genome shotgun (WGS) entry which is preliminary data.</text>
</comment>
<dbReference type="InterPro" id="IPR033248">
    <property type="entry name" value="Transketolase_C"/>
</dbReference>
<dbReference type="Pfam" id="PF02779">
    <property type="entry name" value="Transket_pyr"/>
    <property type="match status" value="1"/>
</dbReference>
<protein>
    <recommendedName>
        <fullName evidence="10">1-deoxy-D-xylulose-5-phosphate synthase</fullName>
        <ecNumber evidence="10">2.2.1.7</ecNumber>
    </recommendedName>
    <alternativeName>
        <fullName evidence="10">1-deoxyxylulose-5-phosphate synthase</fullName>
        <shortName evidence="10">DXP synthase</shortName>
        <shortName evidence="10">DXPS</shortName>
    </alternativeName>
</protein>
<dbReference type="Pfam" id="PF13292">
    <property type="entry name" value="DXP_synthase_N"/>
    <property type="match status" value="2"/>
</dbReference>
<dbReference type="PROSITE" id="PS00801">
    <property type="entry name" value="TRANSKETOLASE_1"/>
    <property type="match status" value="1"/>
</dbReference>
<name>A0ABT0PLE7_9GAMM</name>
<dbReference type="Pfam" id="PF02780">
    <property type="entry name" value="Transketolase_C"/>
    <property type="match status" value="1"/>
</dbReference>
<evidence type="ECO:0000313" key="13">
    <source>
        <dbReference type="Proteomes" id="UP001203338"/>
    </source>
</evidence>
<comment type="cofactor">
    <cofactor evidence="10">
        <name>thiamine diphosphate</name>
        <dbReference type="ChEBI" id="CHEBI:58937"/>
    </cofactor>
    <text evidence="10">Binds 1 thiamine pyrophosphate per subunit.</text>
</comment>
<comment type="function">
    <text evidence="10">Catalyzes the acyloin condensation reaction between C atoms 2 and 3 of pyruvate and glyceraldehyde 3-phosphate to yield 1-deoxy-D-xylulose-5-phosphate (DXP).</text>
</comment>
<comment type="caution">
    <text evidence="10">Lacks conserved residue(s) required for the propagation of feature annotation.</text>
</comment>
<dbReference type="NCBIfam" id="NF003933">
    <property type="entry name" value="PRK05444.2-2"/>
    <property type="match status" value="1"/>
</dbReference>
<organism evidence="12 13">
    <name type="scientific">Parendozoicomonas callyspongiae</name>
    <dbReference type="NCBI Taxonomy" id="2942213"/>
    <lineage>
        <taxon>Bacteria</taxon>
        <taxon>Pseudomonadati</taxon>
        <taxon>Pseudomonadota</taxon>
        <taxon>Gammaproteobacteria</taxon>
        <taxon>Oceanospirillales</taxon>
        <taxon>Endozoicomonadaceae</taxon>
        <taxon>Parendozoicomonas</taxon>
    </lineage>
</organism>
<dbReference type="InterPro" id="IPR029061">
    <property type="entry name" value="THDP-binding"/>
</dbReference>
<gene>
    <name evidence="10" type="primary">dxs</name>
    <name evidence="12" type="ORF">M3P05_19295</name>
</gene>